<keyword evidence="1" id="KW-1133">Transmembrane helix</keyword>
<proteinExistence type="predicted"/>
<sequence>MADDGYTLAEALAAVTVVGLAIGGMSLAVTTIAGQQRRIETAHRGLDAQGAADLTLQRLLDGQGPFGRASDPSFSGSASALTFACGAATCRARIEEGRRGSVLVVAKAGAPVERRPLTMASARFAYVGEAGETLARWPAGGGRLRAVMIRRGGAGRPVAHARLDVDEGRDCQFDAVIGECRETAP</sequence>
<evidence type="ECO:0000313" key="2">
    <source>
        <dbReference type="EMBL" id="PVM84915.1"/>
    </source>
</evidence>
<gene>
    <name evidence="2" type="ORF">DDF67_18645</name>
</gene>
<keyword evidence="3" id="KW-1185">Reference proteome</keyword>
<comment type="caution">
    <text evidence="2">The sequence shown here is derived from an EMBL/GenBank/DDBJ whole genome shotgun (WGS) entry which is preliminary data.</text>
</comment>
<evidence type="ECO:0000313" key="3">
    <source>
        <dbReference type="Proteomes" id="UP000245073"/>
    </source>
</evidence>
<name>A0A2T9JMJ8_9CAUL</name>
<dbReference type="Proteomes" id="UP000245073">
    <property type="component" value="Unassembled WGS sequence"/>
</dbReference>
<protein>
    <recommendedName>
        <fullName evidence="4">Prepilin-type N-terminal cleavage/methylation domain-containing protein</fullName>
    </recommendedName>
</protein>
<dbReference type="RefSeq" id="WP_109102340.1">
    <property type="nucleotide sequence ID" value="NZ_QDKQ01000063.1"/>
</dbReference>
<accession>A0A2T9JMJ8</accession>
<keyword evidence="1" id="KW-0812">Transmembrane</keyword>
<evidence type="ECO:0000256" key="1">
    <source>
        <dbReference type="SAM" id="Phobius"/>
    </source>
</evidence>
<dbReference type="AlphaFoldDB" id="A0A2T9JMJ8"/>
<dbReference type="EMBL" id="QDKQ01000063">
    <property type="protein sequence ID" value="PVM84915.1"/>
    <property type="molecule type" value="Genomic_DNA"/>
</dbReference>
<feature type="transmembrane region" description="Helical" evidence="1">
    <location>
        <begin position="12"/>
        <end position="34"/>
    </location>
</feature>
<reference evidence="2 3" key="1">
    <citation type="submission" date="2018-04" db="EMBL/GenBank/DDBJ databases">
        <title>The genome sequence of Caulobacter sp. 744.</title>
        <authorList>
            <person name="Gao J."/>
            <person name="Sun J."/>
        </authorList>
    </citation>
    <scope>NUCLEOTIDE SEQUENCE [LARGE SCALE GENOMIC DNA]</scope>
    <source>
        <strain evidence="2 3">774</strain>
    </source>
</reference>
<dbReference type="OrthoDB" id="7193553at2"/>
<keyword evidence="1" id="KW-0472">Membrane</keyword>
<evidence type="ECO:0008006" key="4">
    <source>
        <dbReference type="Google" id="ProtNLM"/>
    </source>
</evidence>
<organism evidence="2 3">
    <name type="scientific">Caulobacter endophyticus</name>
    <dbReference type="NCBI Taxonomy" id="2172652"/>
    <lineage>
        <taxon>Bacteria</taxon>
        <taxon>Pseudomonadati</taxon>
        <taxon>Pseudomonadota</taxon>
        <taxon>Alphaproteobacteria</taxon>
        <taxon>Caulobacterales</taxon>
        <taxon>Caulobacteraceae</taxon>
        <taxon>Caulobacter</taxon>
    </lineage>
</organism>